<reference evidence="8 9" key="1">
    <citation type="submission" date="2019-08" db="EMBL/GenBank/DDBJ databases">
        <title>A chromosome-level genome assembly, high-density linkage maps, and genome scans reveal the genomic architecture of hybrid incompatibilities underlying speciation via character displacement in darters (Percidae: Etheostominae).</title>
        <authorList>
            <person name="Moran R.L."/>
            <person name="Catchen J.M."/>
            <person name="Fuller R.C."/>
        </authorList>
    </citation>
    <scope>NUCLEOTIDE SEQUENCE [LARGE SCALE GENOMIC DNA]</scope>
    <source>
        <strain evidence="8">EspeVRDwgs_2016</strain>
        <tissue evidence="8">Muscle</tissue>
    </source>
</reference>
<proteinExistence type="inferred from homology"/>
<gene>
    <name evidence="8" type="ORF">FQN60_001315</name>
</gene>
<comment type="function">
    <text evidence="5">Catalyzes the exchange of an acyl for a long-chain alkyl group and the formation of the ether bond in the biosynthesis of ether phospholipids.</text>
</comment>
<evidence type="ECO:0000256" key="2">
    <source>
        <dbReference type="ARBA" id="ARBA00012385"/>
    </source>
</evidence>
<dbReference type="UniPathway" id="UPA00781"/>
<dbReference type="GO" id="GO:0050660">
    <property type="term" value="F:flavin adenine dinucleotide binding"/>
    <property type="evidence" value="ECO:0007669"/>
    <property type="project" value="InterPro"/>
</dbReference>
<evidence type="ECO:0000259" key="7">
    <source>
        <dbReference type="Pfam" id="PF02913"/>
    </source>
</evidence>
<dbReference type="EC" id="2.5.1.26" evidence="2 5"/>
<evidence type="ECO:0000313" key="8">
    <source>
        <dbReference type="EMBL" id="KAA8588121.1"/>
    </source>
</evidence>
<dbReference type="PANTHER" id="PTHR46568">
    <property type="entry name" value="ALKYLDIHYDROXYACETONEPHOSPHATE SYNTHASE, PEROXISOMAL"/>
    <property type="match status" value="1"/>
</dbReference>
<dbReference type="InterPro" id="IPR016171">
    <property type="entry name" value="Vanillyl_alc_oxidase_C-sub2"/>
</dbReference>
<keyword evidence="4 5" id="KW-0274">FAD</keyword>
<dbReference type="Pfam" id="PF02913">
    <property type="entry name" value="FAD-oxidase_C"/>
    <property type="match status" value="1"/>
</dbReference>
<feature type="compositionally biased region" description="Basic and acidic residues" evidence="6">
    <location>
        <begin position="236"/>
        <end position="248"/>
    </location>
</feature>
<dbReference type="SUPFAM" id="SSF55103">
    <property type="entry name" value="FAD-linked oxidases, C-terminal domain"/>
    <property type="match status" value="1"/>
</dbReference>
<dbReference type="GO" id="GO:0008611">
    <property type="term" value="P:ether lipid biosynthetic process"/>
    <property type="evidence" value="ECO:0007669"/>
    <property type="project" value="UniProtKB-UniPathway"/>
</dbReference>
<dbReference type="FunFam" id="1.10.45.10:FF:000002">
    <property type="entry name" value="Alkylglycerone-phosphate synthase"/>
    <property type="match status" value="1"/>
</dbReference>
<dbReference type="GO" id="GO:0005777">
    <property type="term" value="C:peroxisome"/>
    <property type="evidence" value="ECO:0007669"/>
    <property type="project" value="UniProtKB-SubCell"/>
</dbReference>
<comment type="subunit">
    <text evidence="5">Homodimer.</text>
</comment>
<dbReference type="GO" id="GO:0008609">
    <property type="term" value="F:alkylglycerone-phosphate synthase activity"/>
    <property type="evidence" value="ECO:0007669"/>
    <property type="project" value="UniProtKB-EC"/>
</dbReference>
<dbReference type="Proteomes" id="UP000327493">
    <property type="component" value="Chromosome 11"/>
</dbReference>
<evidence type="ECO:0000256" key="6">
    <source>
        <dbReference type="SAM" id="MobiDB-lite"/>
    </source>
</evidence>
<evidence type="ECO:0000313" key="9">
    <source>
        <dbReference type="Proteomes" id="UP000327493"/>
    </source>
</evidence>
<comment type="similarity">
    <text evidence="5">Belongs to the FAD-binding oxidoreductase/transferase type 4 family.</text>
</comment>
<comment type="subcellular location">
    <subcellularLocation>
        <location evidence="5">Peroxisome</location>
    </subcellularLocation>
</comment>
<keyword evidence="5" id="KW-0808">Transferase</keyword>
<organism evidence="8 9">
    <name type="scientific">Etheostoma spectabile</name>
    <name type="common">orangethroat darter</name>
    <dbReference type="NCBI Taxonomy" id="54343"/>
    <lineage>
        <taxon>Eukaryota</taxon>
        <taxon>Metazoa</taxon>
        <taxon>Chordata</taxon>
        <taxon>Craniata</taxon>
        <taxon>Vertebrata</taxon>
        <taxon>Euteleostomi</taxon>
        <taxon>Actinopterygii</taxon>
        <taxon>Neopterygii</taxon>
        <taxon>Teleostei</taxon>
        <taxon>Neoteleostei</taxon>
        <taxon>Acanthomorphata</taxon>
        <taxon>Eupercaria</taxon>
        <taxon>Perciformes</taxon>
        <taxon>Percoidei</taxon>
        <taxon>Percidae</taxon>
        <taxon>Etheostomatinae</taxon>
        <taxon>Etheostoma</taxon>
    </lineage>
</organism>
<keyword evidence="5" id="KW-0443">Lipid metabolism</keyword>
<dbReference type="InterPro" id="IPR025650">
    <property type="entry name" value="Alkyl-DHAP_Synthase"/>
</dbReference>
<dbReference type="EMBL" id="VOFY01000011">
    <property type="protein sequence ID" value="KAA8588121.1"/>
    <property type="molecule type" value="Genomic_DNA"/>
</dbReference>
<protein>
    <recommendedName>
        <fullName evidence="2 5">Alkylglycerone-phosphate synthase</fullName>
        <shortName evidence="5">Alkyl-DHAP synthase</shortName>
        <ecNumber evidence="2 5">2.5.1.26</ecNumber>
    </recommendedName>
</protein>
<evidence type="ECO:0000256" key="5">
    <source>
        <dbReference type="RuleBase" id="RU363113"/>
    </source>
</evidence>
<feature type="domain" description="FAD-binding oxidoreductase/transferase type 4 C-terminal" evidence="7">
    <location>
        <begin position="282"/>
        <end position="316"/>
    </location>
</feature>
<comment type="caution">
    <text evidence="8">The sequence shown here is derived from an EMBL/GenBank/DDBJ whole genome shotgun (WGS) entry which is preliminary data.</text>
</comment>
<comment type="pathway">
    <text evidence="1 5">Glycerolipid metabolism; ether lipid biosynthesis.</text>
</comment>
<comment type="cofactor">
    <cofactor evidence="5">
        <name>FAD</name>
        <dbReference type="ChEBI" id="CHEBI:57692"/>
    </cofactor>
</comment>
<feature type="region of interest" description="Disordered" evidence="6">
    <location>
        <begin position="230"/>
        <end position="284"/>
    </location>
</feature>
<dbReference type="PANTHER" id="PTHR46568:SF1">
    <property type="entry name" value="ALKYLDIHYDROXYACETONEPHOSPHATE SYNTHASE, PEROXISOMAL"/>
    <property type="match status" value="1"/>
</dbReference>
<feature type="compositionally biased region" description="Polar residues" evidence="6">
    <location>
        <begin position="208"/>
        <end position="217"/>
    </location>
</feature>
<feature type="compositionally biased region" description="Gly residues" evidence="6">
    <location>
        <begin position="249"/>
        <end position="260"/>
    </location>
</feature>
<keyword evidence="5" id="KW-0576">Peroxisome</keyword>
<sequence>MDYYVIGESFETSVPWDRGLSDPVHVYEQVEHAAREEILANGGSLSHHHGEALGERERVEGLRLSMATTVSYVGGPPRGAQHHRLALWLCKALISLTLPNSPPHRGRDGGGRTEKDEVMESRMLLECSCELVVKGADCVRCCPQSPDPLLAPDTPLRTCRAQTAWSMSDWTAGEAMGTLTRPGATPSLTPQVGGSEKEKPVSEGAEQRSGQASTTPLAGQLEELVCTMRQKHTHTDKRSSNSEGRKTEGSGGSKSEGAGDGPLQPPAGPSSGNTQPNEFDMGKLRKEWMRETISDVGLGMLKSVKNYVDPKNIFGNRNLI</sequence>
<evidence type="ECO:0000256" key="3">
    <source>
        <dbReference type="ARBA" id="ARBA00022630"/>
    </source>
</evidence>
<keyword evidence="3 5" id="KW-0285">Flavoprotein</keyword>
<feature type="region of interest" description="Disordered" evidence="6">
    <location>
        <begin position="176"/>
        <end position="218"/>
    </location>
</feature>
<dbReference type="InterPro" id="IPR004113">
    <property type="entry name" value="FAD-bd_oxidored_4_C"/>
</dbReference>
<dbReference type="Gene3D" id="1.10.45.10">
    <property type="entry name" value="Vanillyl-alcohol Oxidase, Chain A, domain 4"/>
    <property type="match status" value="1"/>
</dbReference>
<keyword evidence="9" id="KW-1185">Reference proteome</keyword>
<name>A0A5J5D946_9PERO</name>
<evidence type="ECO:0000256" key="4">
    <source>
        <dbReference type="ARBA" id="ARBA00022827"/>
    </source>
</evidence>
<dbReference type="AlphaFoldDB" id="A0A5J5D946"/>
<comment type="catalytic activity">
    <reaction evidence="5">
        <text>a long chain fatty alcohol + a 1-acylglycerone 3-phosphate = a 1-O-alkylglycerone 3-phosphate + a long-chain fatty acid + H(+)</text>
        <dbReference type="Rhea" id="RHEA:36171"/>
        <dbReference type="ChEBI" id="CHEBI:15378"/>
        <dbReference type="ChEBI" id="CHEBI:17135"/>
        <dbReference type="ChEBI" id="CHEBI:57534"/>
        <dbReference type="ChEBI" id="CHEBI:57560"/>
        <dbReference type="ChEBI" id="CHEBI:73315"/>
        <dbReference type="EC" id="2.5.1.26"/>
    </reaction>
</comment>
<accession>A0A5J5D946</accession>
<dbReference type="InterPro" id="IPR016164">
    <property type="entry name" value="FAD-linked_Oxase-like_C"/>
</dbReference>
<dbReference type="Gene3D" id="3.30.300.330">
    <property type="match status" value="1"/>
</dbReference>
<keyword evidence="5" id="KW-0444">Lipid biosynthesis</keyword>
<evidence type="ECO:0000256" key="1">
    <source>
        <dbReference type="ARBA" id="ARBA00004670"/>
    </source>
</evidence>